<dbReference type="EMBL" id="ML180012">
    <property type="protein sequence ID" value="THU79562.1"/>
    <property type="molecule type" value="Genomic_DNA"/>
</dbReference>
<name>A0A4S8KUJ3_DENBC</name>
<organism evidence="1 2">
    <name type="scientific">Dendrothele bispora (strain CBS 962.96)</name>
    <dbReference type="NCBI Taxonomy" id="1314807"/>
    <lineage>
        <taxon>Eukaryota</taxon>
        <taxon>Fungi</taxon>
        <taxon>Dikarya</taxon>
        <taxon>Basidiomycota</taxon>
        <taxon>Agaricomycotina</taxon>
        <taxon>Agaricomycetes</taxon>
        <taxon>Agaricomycetidae</taxon>
        <taxon>Agaricales</taxon>
        <taxon>Agaricales incertae sedis</taxon>
        <taxon>Dendrothele</taxon>
    </lineage>
</organism>
<sequence>MLIHITVYLPKSLFYSSCYADDQNCGTMNTLTGASLPQIRLVNWFSKSEGVENVLSAFSVHLSFWKTRTPCNLYQCFDGPYMYYSTFRSKSLVRYRNIDLAMVYINQDEVGAAFNSSPPKCRSRDSRRGHGPDSLNQLAPYVSKVVVVLYTRCIRNWFMLTRDYRFVSFPFFFFL</sequence>
<reference evidence="1 2" key="1">
    <citation type="journal article" date="2019" name="Nat. Ecol. Evol.">
        <title>Megaphylogeny resolves global patterns of mushroom evolution.</title>
        <authorList>
            <person name="Varga T."/>
            <person name="Krizsan K."/>
            <person name="Foldi C."/>
            <person name="Dima B."/>
            <person name="Sanchez-Garcia M."/>
            <person name="Sanchez-Ramirez S."/>
            <person name="Szollosi G.J."/>
            <person name="Szarkandi J.G."/>
            <person name="Papp V."/>
            <person name="Albert L."/>
            <person name="Andreopoulos W."/>
            <person name="Angelini C."/>
            <person name="Antonin V."/>
            <person name="Barry K.W."/>
            <person name="Bougher N.L."/>
            <person name="Buchanan P."/>
            <person name="Buyck B."/>
            <person name="Bense V."/>
            <person name="Catcheside P."/>
            <person name="Chovatia M."/>
            <person name="Cooper J."/>
            <person name="Damon W."/>
            <person name="Desjardin D."/>
            <person name="Finy P."/>
            <person name="Geml J."/>
            <person name="Haridas S."/>
            <person name="Hughes K."/>
            <person name="Justo A."/>
            <person name="Karasinski D."/>
            <person name="Kautmanova I."/>
            <person name="Kiss B."/>
            <person name="Kocsube S."/>
            <person name="Kotiranta H."/>
            <person name="LaButti K.M."/>
            <person name="Lechner B.E."/>
            <person name="Liimatainen K."/>
            <person name="Lipzen A."/>
            <person name="Lukacs Z."/>
            <person name="Mihaltcheva S."/>
            <person name="Morgado L.N."/>
            <person name="Niskanen T."/>
            <person name="Noordeloos M.E."/>
            <person name="Ohm R.A."/>
            <person name="Ortiz-Santana B."/>
            <person name="Ovrebo C."/>
            <person name="Racz N."/>
            <person name="Riley R."/>
            <person name="Savchenko A."/>
            <person name="Shiryaev A."/>
            <person name="Soop K."/>
            <person name="Spirin V."/>
            <person name="Szebenyi C."/>
            <person name="Tomsovsky M."/>
            <person name="Tulloss R.E."/>
            <person name="Uehling J."/>
            <person name="Grigoriev I.V."/>
            <person name="Vagvolgyi C."/>
            <person name="Papp T."/>
            <person name="Martin F.M."/>
            <person name="Miettinen O."/>
            <person name="Hibbett D.S."/>
            <person name="Nagy L.G."/>
        </authorList>
    </citation>
    <scope>NUCLEOTIDE SEQUENCE [LARGE SCALE GENOMIC DNA]</scope>
    <source>
        <strain evidence="1 2">CBS 962.96</strain>
    </source>
</reference>
<gene>
    <name evidence="1" type="ORF">K435DRAFT_523759</name>
</gene>
<dbReference type="AlphaFoldDB" id="A0A4S8KUJ3"/>
<evidence type="ECO:0000313" key="2">
    <source>
        <dbReference type="Proteomes" id="UP000297245"/>
    </source>
</evidence>
<dbReference type="Proteomes" id="UP000297245">
    <property type="component" value="Unassembled WGS sequence"/>
</dbReference>
<keyword evidence="2" id="KW-1185">Reference proteome</keyword>
<proteinExistence type="predicted"/>
<evidence type="ECO:0000313" key="1">
    <source>
        <dbReference type="EMBL" id="THU79562.1"/>
    </source>
</evidence>
<accession>A0A4S8KUJ3</accession>
<protein>
    <submittedName>
        <fullName evidence="1">Uncharacterized protein</fullName>
    </submittedName>
</protein>